<reference evidence="5" key="1">
    <citation type="submission" date="2020-09" db="EMBL/GenBank/DDBJ databases">
        <title>The genome sequence of strain Labrenzia suaedae 4C16A.</title>
        <authorList>
            <person name="Liu Y."/>
        </authorList>
    </citation>
    <scope>NUCLEOTIDE SEQUENCE [LARGE SCALE GENOMIC DNA]</scope>
    <source>
        <strain evidence="5">4C16A</strain>
    </source>
</reference>
<gene>
    <name evidence="4" type="ORF">IG616_08320</name>
</gene>
<protein>
    <recommendedName>
        <fullName evidence="3">Toxin</fullName>
    </recommendedName>
</protein>
<keyword evidence="2" id="KW-1277">Toxin-antitoxin system</keyword>
<comment type="caution">
    <text evidence="4">The sequence shown here is derived from an EMBL/GenBank/DDBJ whole genome shotgun (WGS) entry which is preliminary data.</text>
</comment>
<evidence type="ECO:0000313" key="4">
    <source>
        <dbReference type="EMBL" id="MBD8891549.1"/>
    </source>
</evidence>
<dbReference type="Pfam" id="PF05016">
    <property type="entry name" value="ParE_toxin"/>
    <property type="match status" value="1"/>
</dbReference>
<dbReference type="RefSeq" id="WP_192147691.1">
    <property type="nucleotide sequence ID" value="NZ_JACYXI010000004.1"/>
</dbReference>
<comment type="similarity">
    <text evidence="1 3">Belongs to the RelE toxin family.</text>
</comment>
<dbReference type="EMBL" id="JACYXI010000004">
    <property type="protein sequence ID" value="MBD8891549.1"/>
    <property type="molecule type" value="Genomic_DNA"/>
</dbReference>
<evidence type="ECO:0000256" key="3">
    <source>
        <dbReference type="PIRNR" id="PIRNR029218"/>
    </source>
</evidence>
<dbReference type="PIRSF" id="PIRSF029218">
    <property type="entry name" value="ParE"/>
    <property type="match status" value="1"/>
</dbReference>
<name>A0ABR9CLK3_9HYPH</name>
<dbReference type="PANTHER" id="PTHR33755:SF9">
    <property type="entry name" value="TOXIN PARE1"/>
    <property type="match status" value="1"/>
</dbReference>
<proteinExistence type="inferred from homology"/>
<dbReference type="Proteomes" id="UP000632063">
    <property type="component" value="Unassembled WGS sequence"/>
</dbReference>
<evidence type="ECO:0000256" key="1">
    <source>
        <dbReference type="ARBA" id="ARBA00006226"/>
    </source>
</evidence>
<evidence type="ECO:0000256" key="2">
    <source>
        <dbReference type="ARBA" id="ARBA00022649"/>
    </source>
</evidence>
<dbReference type="InterPro" id="IPR007712">
    <property type="entry name" value="RelE/ParE_toxin"/>
</dbReference>
<reference evidence="4 5" key="2">
    <citation type="journal article" date="2021" name="Int. J. Syst. Evol. Microbiol.">
        <title>Roseibium litorale sp. nov., isolated from a tidal flat sediment and proposal for the reclassification of Labrenzia polysiphoniae as Roseibium polysiphoniae comb. nov.</title>
        <authorList>
            <person name="Liu Y."/>
            <person name="Pei T."/>
            <person name="Du J."/>
            <person name="Chao M."/>
            <person name="Deng M.R."/>
            <person name="Zhu H."/>
        </authorList>
    </citation>
    <scope>NUCLEOTIDE SEQUENCE [LARGE SCALE GENOMIC DNA]</scope>
    <source>
        <strain evidence="4 5">4C16A</strain>
    </source>
</reference>
<keyword evidence="5" id="KW-1185">Reference proteome</keyword>
<evidence type="ECO:0000313" key="5">
    <source>
        <dbReference type="Proteomes" id="UP000632063"/>
    </source>
</evidence>
<accession>A0ABR9CLK3</accession>
<dbReference type="InterPro" id="IPR051803">
    <property type="entry name" value="TA_system_RelE-like_toxin"/>
</dbReference>
<organism evidence="4 5">
    <name type="scientific">Roseibium litorale</name>
    <dbReference type="NCBI Taxonomy" id="2803841"/>
    <lineage>
        <taxon>Bacteria</taxon>
        <taxon>Pseudomonadati</taxon>
        <taxon>Pseudomonadota</taxon>
        <taxon>Alphaproteobacteria</taxon>
        <taxon>Hyphomicrobiales</taxon>
        <taxon>Stappiaceae</taxon>
        <taxon>Roseibium</taxon>
    </lineage>
</organism>
<dbReference type="Gene3D" id="3.30.2310.20">
    <property type="entry name" value="RelE-like"/>
    <property type="match status" value="1"/>
</dbReference>
<sequence length="105" mass="12236">MPAPDLRRYRLTPKALSDLEDIWRYSANTWSPDQTDVYIDELSNRFEMIAAAPDMARERTEFTPPVRIHSHRRHLIVYTVEEEEVVVLRLLGGAQNWQAILSALD</sequence>
<dbReference type="PANTHER" id="PTHR33755">
    <property type="entry name" value="TOXIN PARE1-RELATED"/>
    <property type="match status" value="1"/>
</dbReference>
<dbReference type="InterPro" id="IPR028344">
    <property type="entry name" value="ParE1/4"/>
</dbReference>
<dbReference type="InterPro" id="IPR035093">
    <property type="entry name" value="RelE/ParE_toxin_dom_sf"/>
</dbReference>